<dbReference type="AlphaFoldDB" id="A0A8J2JN96"/>
<gene>
    <name evidence="1" type="ORF">AFUS01_LOCUS7130</name>
</gene>
<reference evidence="1" key="1">
    <citation type="submission" date="2021-06" db="EMBL/GenBank/DDBJ databases">
        <authorList>
            <person name="Hodson N. C."/>
            <person name="Mongue J. A."/>
            <person name="Jaron S. K."/>
        </authorList>
    </citation>
    <scope>NUCLEOTIDE SEQUENCE</scope>
</reference>
<accession>A0A8J2JN96</accession>
<evidence type="ECO:0000313" key="2">
    <source>
        <dbReference type="Proteomes" id="UP000708208"/>
    </source>
</evidence>
<evidence type="ECO:0000313" key="1">
    <source>
        <dbReference type="EMBL" id="CAG7717689.1"/>
    </source>
</evidence>
<organism evidence="1 2">
    <name type="scientific">Allacma fusca</name>
    <dbReference type="NCBI Taxonomy" id="39272"/>
    <lineage>
        <taxon>Eukaryota</taxon>
        <taxon>Metazoa</taxon>
        <taxon>Ecdysozoa</taxon>
        <taxon>Arthropoda</taxon>
        <taxon>Hexapoda</taxon>
        <taxon>Collembola</taxon>
        <taxon>Symphypleona</taxon>
        <taxon>Sminthuridae</taxon>
        <taxon>Allacma</taxon>
    </lineage>
</organism>
<comment type="caution">
    <text evidence="1">The sequence shown here is derived from an EMBL/GenBank/DDBJ whole genome shotgun (WGS) entry which is preliminary data.</text>
</comment>
<keyword evidence="2" id="KW-1185">Reference proteome</keyword>
<feature type="non-terminal residue" evidence="1">
    <location>
        <position position="1"/>
    </location>
</feature>
<name>A0A8J2JN96_9HEXA</name>
<dbReference type="Proteomes" id="UP000708208">
    <property type="component" value="Unassembled WGS sequence"/>
</dbReference>
<sequence length="168" mass="19099">FNQSTSKDGSISRSVGKSGRFSCNVEIVNCLNVPLRKRNIWYFNSNDKDIWPLEIESFQRESFLGSSDMNFEAMFSYEIVSTDLALVIAFKVGSGNSFAAAFSLIPAVAGKNELQALMNRNEWKIHDYKKHSNASKTSEVIIRDRNIRAEIVMTEEEKSNLNIRIYTV</sequence>
<protein>
    <submittedName>
        <fullName evidence="1">Uncharacterized protein</fullName>
    </submittedName>
</protein>
<proteinExistence type="predicted"/>
<dbReference type="EMBL" id="CAJVCH010047875">
    <property type="protein sequence ID" value="CAG7717689.1"/>
    <property type="molecule type" value="Genomic_DNA"/>
</dbReference>